<evidence type="ECO:0000313" key="4">
    <source>
        <dbReference type="Proteomes" id="UP000321436"/>
    </source>
</evidence>
<keyword evidence="1" id="KW-1133">Transmembrane helix</keyword>
<dbReference type="AlphaFoldDB" id="A0A512RN17"/>
<dbReference type="PANTHER" id="PTHR34220">
    <property type="entry name" value="SENSOR HISTIDINE KINASE YPDA"/>
    <property type="match status" value="1"/>
</dbReference>
<feature type="transmembrane region" description="Helical" evidence="1">
    <location>
        <begin position="122"/>
        <end position="141"/>
    </location>
</feature>
<dbReference type="GO" id="GO:0000155">
    <property type="term" value="F:phosphorelay sensor kinase activity"/>
    <property type="evidence" value="ECO:0007669"/>
    <property type="project" value="InterPro"/>
</dbReference>
<sequence>MRTGFWLYHPIPRFLQHLFFWAFTYFIFVQVFKSGARVAKVDYIYAALFHVTLLPAVYVNLKVLIPYFANTEKWARYFALLLPLLVLCTWLNHQFFQEWSVYLFPDFFFISYFSWWELTLFFAAYAGLSALLKFSKSWFMVHDLKRQLLQAETDRVQLELTALKAQINPHFFFNTLNGIYAMALEKDERLPGTVLQLSHLMRYFLYETQMQFVPLEKEWAVLQDYIALQKIRSGHALHVNVQMEGEIALQQLPPMVLITFMENAFKHGARGNNGQMLVDVYLSVEPRSIQFRLENTKGTADNAEADNHKGVGLENVKRRLALLYPQRHTLRVTEHREDFVVSLNLQL</sequence>
<dbReference type="InterPro" id="IPR036890">
    <property type="entry name" value="HATPase_C_sf"/>
</dbReference>
<dbReference type="EMBL" id="BKAU01000004">
    <property type="protein sequence ID" value="GEP97090.1"/>
    <property type="molecule type" value="Genomic_DNA"/>
</dbReference>
<feature type="domain" description="Signal transduction histidine kinase internal region" evidence="2">
    <location>
        <begin position="159"/>
        <end position="236"/>
    </location>
</feature>
<organism evidence="3 4">
    <name type="scientific">Chitinophaga cymbidii</name>
    <dbReference type="NCBI Taxonomy" id="1096750"/>
    <lineage>
        <taxon>Bacteria</taxon>
        <taxon>Pseudomonadati</taxon>
        <taxon>Bacteroidota</taxon>
        <taxon>Chitinophagia</taxon>
        <taxon>Chitinophagales</taxon>
        <taxon>Chitinophagaceae</taxon>
        <taxon>Chitinophaga</taxon>
    </lineage>
</organism>
<dbReference type="InterPro" id="IPR010559">
    <property type="entry name" value="Sig_transdc_His_kin_internal"/>
</dbReference>
<feature type="transmembrane region" description="Helical" evidence="1">
    <location>
        <begin position="74"/>
        <end position="92"/>
    </location>
</feature>
<evidence type="ECO:0000256" key="1">
    <source>
        <dbReference type="SAM" id="Phobius"/>
    </source>
</evidence>
<keyword evidence="4" id="KW-1185">Reference proteome</keyword>
<feature type="transmembrane region" description="Helical" evidence="1">
    <location>
        <begin position="44"/>
        <end position="68"/>
    </location>
</feature>
<dbReference type="Gene3D" id="3.30.565.10">
    <property type="entry name" value="Histidine kinase-like ATPase, C-terminal domain"/>
    <property type="match status" value="1"/>
</dbReference>
<name>A0A512RN17_9BACT</name>
<dbReference type="Pfam" id="PF06580">
    <property type="entry name" value="His_kinase"/>
    <property type="match status" value="1"/>
</dbReference>
<keyword evidence="1" id="KW-0812">Transmembrane</keyword>
<dbReference type="OrthoDB" id="9792992at2"/>
<evidence type="ECO:0000259" key="2">
    <source>
        <dbReference type="Pfam" id="PF06580"/>
    </source>
</evidence>
<feature type="transmembrane region" description="Helical" evidence="1">
    <location>
        <begin position="14"/>
        <end position="32"/>
    </location>
</feature>
<dbReference type="PANTHER" id="PTHR34220:SF7">
    <property type="entry name" value="SENSOR HISTIDINE KINASE YPDA"/>
    <property type="match status" value="1"/>
</dbReference>
<evidence type="ECO:0000313" key="3">
    <source>
        <dbReference type="EMBL" id="GEP97090.1"/>
    </source>
</evidence>
<reference evidence="3 4" key="1">
    <citation type="submission" date="2019-07" db="EMBL/GenBank/DDBJ databases">
        <title>Whole genome shotgun sequence of Chitinophaga cymbidii NBRC 109752.</title>
        <authorList>
            <person name="Hosoyama A."/>
            <person name="Uohara A."/>
            <person name="Ohji S."/>
            <person name="Ichikawa N."/>
        </authorList>
    </citation>
    <scope>NUCLEOTIDE SEQUENCE [LARGE SCALE GENOMIC DNA]</scope>
    <source>
        <strain evidence="3 4">NBRC 109752</strain>
    </source>
</reference>
<accession>A0A512RN17</accession>
<gene>
    <name evidence="3" type="ORF">CCY01nite_33500</name>
</gene>
<dbReference type="RefSeq" id="WP_146864332.1">
    <property type="nucleotide sequence ID" value="NZ_BKAU01000004.1"/>
</dbReference>
<protein>
    <recommendedName>
        <fullName evidence="2">Signal transduction histidine kinase internal region domain-containing protein</fullName>
    </recommendedName>
</protein>
<comment type="caution">
    <text evidence="3">The sequence shown here is derived from an EMBL/GenBank/DDBJ whole genome shotgun (WGS) entry which is preliminary data.</text>
</comment>
<proteinExistence type="predicted"/>
<keyword evidence="1" id="KW-0472">Membrane</keyword>
<dbReference type="GO" id="GO:0016020">
    <property type="term" value="C:membrane"/>
    <property type="evidence" value="ECO:0007669"/>
    <property type="project" value="InterPro"/>
</dbReference>
<dbReference type="Proteomes" id="UP000321436">
    <property type="component" value="Unassembled WGS sequence"/>
</dbReference>
<dbReference type="InterPro" id="IPR050640">
    <property type="entry name" value="Bact_2-comp_sensor_kinase"/>
</dbReference>